<dbReference type="PANTHER" id="PTHR12694">
    <property type="entry name" value="TRANSCRIPTION INITIATION FACTOR IIA SUBUNIT 1"/>
    <property type="match status" value="1"/>
</dbReference>
<proteinExistence type="inferred from homology"/>
<keyword evidence="4" id="KW-0539">Nucleus</keyword>
<dbReference type="SUPFAM" id="SSF47396">
    <property type="entry name" value="Transcription factor IIA (TFIIA), alpha-helical domain"/>
    <property type="match status" value="1"/>
</dbReference>
<dbReference type="Proteomes" id="UP000800041">
    <property type="component" value="Unassembled WGS sequence"/>
</dbReference>
<keyword evidence="7" id="KW-1185">Reference proteome</keyword>
<dbReference type="CDD" id="cd07976">
    <property type="entry name" value="TFIIA_alpha_beta_like"/>
    <property type="match status" value="1"/>
</dbReference>
<evidence type="ECO:0000256" key="2">
    <source>
        <dbReference type="ARBA" id="ARBA00010059"/>
    </source>
</evidence>
<evidence type="ECO:0000313" key="6">
    <source>
        <dbReference type="EMBL" id="KAF1985532.1"/>
    </source>
</evidence>
<comment type="similarity">
    <text evidence="2">Belongs to the TFIIA subunit 1 family.</text>
</comment>
<accession>A0A6G1GXJ3</accession>
<dbReference type="GO" id="GO:0006367">
    <property type="term" value="P:transcription initiation at RNA polymerase II promoter"/>
    <property type="evidence" value="ECO:0007669"/>
    <property type="project" value="InterPro"/>
</dbReference>
<evidence type="ECO:0000313" key="7">
    <source>
        <dbReference type="Proteomes" id="UP000800041"/>
    </source>
</evidence>
<sequence length="381" mass="42472">MSNQNVGQIYGAIIERCMEQAVMIFEEEGVDKGTLEELREAWQQRMSGYHFAQMPWDKPAEPVRPVPSSTPTLPSNANSVRQDNQQTADGMRIKAEPGYENSVPPYANPNYTGSSGLNPQIAQQRAASLLHQQYGNQANASIAAGYAQNHGAQYQNQQRPPGMHMPPQNQQRPNGQPQQPPQFHQQQPQPRNGLSAAQNDGSGDAAEEWAAHMESMRALKTEEVQSANDFLHARMTAMANHIDNSVMVPLAEQPSIKNKGKQRQRHLVAARASTSAHLPSIPQLDGELDNEEEQKPEASALKNEDDEFDEDAINSDLDDDDDGDQDDNEEDNQGHVQEAILCTYDKVQRVKNKWKCVLKDGVLHTGGKDYVFHKSNGEFEW</sequence>
<evidence type="ECO:0000256" key="3">
    <source>
        <dbReference type="ARBA" id="ARBA00023163"/>
    </source>
</evidence>
<dbReference type="Gene3D" id="2.30.18.10">
    <property type="entry name" value="Transcription factor IIA (TFIIA), beta-barrel domain"/>
    <property type="match status" value="1"/>
</dbReference>
<dbReference type="GO" id="GO:0005672">
    <property type="term" value="C:transcription factor TFIIA complex"/>
    <property type="evidence" value="ECO:0007669"/>
    <property type="project" value="InterPro"/>
</dbReference>
<gene>
    <name evidence="6" type="ORF">K402DRAFT_103380</name>
</gene>
<feature type="region of interest" description="Disordered" evidence="5">
    <location>
        <begin position="152"/>
        <end position="209"/>
    </location>
</feature>
<dbReference type="PANTHER" id="PTHR12694:SF8">
    <property type="entry name" value="TRANSCRIPTION INITIATION FACTOR IIA SUBUNIT 1"/>
    <property type="match status" value="1"/>
</dbReference>
<feature type="compositionally biased region" description="Polar residues" evidence="5">
    <location>
        <begin position="109"/>
        <end position="118"/>
    </location>
</feature>
<evidence type="ECO:0000256" key="4">
    <source>
        <dbReference type="ARBA" id="ARBA00023242"/>
    </source>
</evidence>
<feature type="region of interest" description="Disordered" evidence="5">
    <location>
        <begin position="256"/>
        <end position="333"/>
    </location>
</feature>
<organism evidence="6 7">
    <name type="scientific">Aulographum hederae CBS 113979</name>
    <dbReference type="NCBI Taxonomy" id="1176131"/>
    <lineage>
        <taxon>Eukaryota</taxon>
        <taxon>Fungi</taxon>
        <taxon>Dikarya</taxon>
        <taxon>Ascomycota</taxon>
        <taxon>Pezizomycotina</taxon>
        <taxon>Dothideomycetes</taxon>
        <taxon>Pleosporomycetidae</taxon>
        <taxon>Aulographales</taxon>
        <taxon>Aulographaceae</taxon>
    </lineage>
</organism>
<dbReference type="SMART" id="SM01371">
    <property type="entry name" value="TFIIA"/>
    <property type="match status" value="1"/>
</dbReference>
<dbReference type="AlphaFoldDB" id="A0A6G1GXJ3"/>
<name>A0A6G1GXJ3_9PEZI</name>
<dbReference type="InterPro" id="IPR004855">
    <property type="entry name" value="TFIIA_asu/bsu"/>
</dbReference>
<dbReference type="SUPFAM" id="SSF50784">
    <property type="entry name" value="Transcription factor IIA (TFIIA), beta-barrel domain"/>
    <property type="match status" value="1"/>
</dbReference>
<protein>
    <submittedName>
        <fullName evidence="6">Transcription factor IIA, alpha/beta subunit</fullName>
    </submittedName>
</protein>
<dbReference type="EMBL" id="ML977161">
    <property type="protein sequence ID" value="KAF1985532.1"/>
    <property type="molecule type" value="Genomic_DNA"/>
</dbReference>
<feature type="region of interest" description="Disordered" evidence="5">
    <location>
        <begin position="59"/>
        <end position="118"/>
    </location>
</feature>
<dbReference type="Gene3D" id="1.10.287.100">
    <property type="match status" value="1"/>
</dbReference>
<feature type="compositionally biased region" description="Basic residues" evidence="5">
    <location>
        <begin position="258"/>
        <end position="268"/>
    </location>
</feature>
<dbReference type="Pfam" id="PF03153">
    <property type="entry name" value="TFIIA"/>
    <property type="match status" value="1"/>
</dbReference>
<feature type="compositionally biased region" description="Low complexity" evidence="5">
    <location>
        <begin position="166"/>
        <end position="190"/>
    </location>
</feature>
<comment type="subcellular location">
    <subcellularLocation>
        <location evidence="1">Nucleus</location>
    </subcellularLocation>
</comment>
<dbReference type="FunFam" id="2.30.18.10:FF:000006">
    <property type="entry name" value="Transcription factor TFIIA complex subunit Toa1"/>
    <property type="match status" value="1"/>
</dbReference>
<evidence type="ECO:0000256" key="1">
    <source>
        <dbReference type="ARBA" id="ARBA00004123"/>
    </source>
</evidence>
<feature type="compositionally biased region" description="Polar residues" evidence="5">
    <location>
        <begin position="67"/>
        <end position="88"/>
    </location>
</feature>
<dbReference type="InterPro" id="IPR009088">
    <property type="entry name" value="TFIIA_b-brl"/>
</dbReference>
<feature type="compositionally biased region" description="Acidic residues" evidence="5">
    <location>
        <begin position="304"/>
        <end position="331"/>
    </location>
</feature>
<keyword evidence="3" id="KW-0804">Transcription</keyword>
<evidence type="ECO:0000256" key="5">
    <source>
        <dbReference type="SAM" id="MobiDB-lite"/>
    </source>
</evidence>
<reference evidence="6" key="1">
    <citation type="journal article" date="2020" name="Stud. Mycol.">
        <title>101 Dothideomycetes genomes: a test case for predicting lifestyles and emergence of pathogens.</title>
        <authorList>
            <person name="Haridas S."/>
            <person name="Albert R."/>
            <person name="Binder M."/>
            <person name="Bloem J."/>
            <person name="Labutti K."/>
            <person name="Salamov A."/>
            <person name="Andreopoulos B."/>
            <person name="Baker S."/>
            <person name="Barry K."/>
            <person name="Bills G."/>
            <person name="Bluhm B."/>
            <person name="Cannon C."/>
            <person name="Castanera R."/>
            <person name="Culley D."/>
            <person name="Daum C."/>
            <person name="Ezra D."/>
            <person name="Gonzalez J."/>
            <person name="Henrissat B."/>
            <person name="Kuo A."/>
            <person name="Liang C."/>
            <person name="Lipzen A."/>
            <person name="Lutzoni F."/>
            <person name="Magnuson J."/>
            <person name="Mondo S."/>
            <person name="Nolan M."/>
            <person name="Ohm R."/>
            <person name="Pangilinan J."/>
            <person name="Park H.-J."/>
            <person name="Ramirez L."/>
            <person name="Alfaro M."/>
            <person name="Sun H."/>
            <person name="Tritt A."/>
            <person name="Yoshinaga Y."/>
            <person name="Zwiers L.-H."/>
            <person name="Turgeon B."/>
            <person name="Goodwin S."/>
            <person name="Spatafora J."/>
            <person name="Crous P."/>
            <person name="Grigoriev I."/>
        </authorList>
    </citation>
    <scope>NUCLEOTIDE SEQUENCE</scope>
    <source>
        <strain evidence="6">CBS 113979</strain>
    </source>
</reference>
<dbReference type="OrthoDB" id="6275927at2759"/>